<proteinExistence type="predicted"/>
<dbReference type="OrthoDB" id="10255174at2759"/>
<dbReference type="EMBL" id="JACAZF010000009">
    <property type="protein sequence ID" value="KAF7294739.1"/>
    <property type="molecule type" value="Genomic_DNA"/>
</dbReference>
<feature type="domain" description="Peptidase C14 caspase" evidence="1">
    <location>
        <begin position="6"/>
        <end position="154"/>
    </location>
</feature>
<dbReference type="GO" id="GO:0006508">
    <property type="term" value="P:proteolysis"/>
    <property type="evidence" value="ECO:0007669"/>
    <property type="project" value="InterPro"/>
</dbReference>
<dbReference type="Pfam" id="PF00656">
    <property type="entry name" value="Peptidase_C14"/>
    <property type="match status" value="1"/>
</dbReference>
<dbReference type="AlphaFoldDB" id="A0A8H6S8D4"/>
<comment type="caution">
    <text evidence="2">The sequence shown here is derived from an EMBL/GenBank/DDBJ whole genome shotgun (WGS) entry which is preliminary data.</text>
</comment>
<dbReference type="GeneID" id="59349224"/>
<dbReference type="InterPro" id="IPR011600">
    <property type="entry name" value="Pept_C14_caspase"/>
</dbReference>
<protein>
    <recommendedName>
        <fullName evidence="1">Peptidase C14 caspase domain-containing protein</fullName>
    </recommendedName>
</protein>
<dbReference type="Gene3D" id="3.40.50.1460">
    <property type="match status" value="1"/>
</dbReference>
<organism evidence="2 3">
    <name type="scientific">Mycena indigotica</name>
    <dbReference type="NCBI Taxonomy" id="2126181"/>
    <lineage>
        <taxon>Eukaryota</taxon>
        <taxon>Fungi</taxon>
        <taxon>Dikarya</taxon>
        <taxon>Basidiomycota</taxon>
        <taxon>Agaricomycotina</taxon>
        <taxon>Agaricomycetes</taxon>
        <taxon>Agaricomycetidae</taxon>
        <taxon>Agaricales</taxon>
        <taxon>Marasmiineae</taxon>
        <taxon>Mycenaceae</taxon>
        <taxon>Mycena</taxon>
    </lineage>
</organism>
<name>A0A8H6S8D4_9AGAR</name>
<sequence length="593" mass="67255">MNPILFALCIGLDEYAHPDIRNLQGCEKDVDSLQDVLFLRFPHAQILSLKRQAATRKGILDSFTAHLLENDCISRGDPILIYFAGYGQRLKGESREVDALIPFDYAPDVPPIFDATLHRLLKMLVQTKGPHVTLILDCCFSPVFALSTNVRRIQTPSWLSHLVDSDLRREENNLADYHGFFSEDQPYVVIAASNRNRHCKETPMGGFFTQNMVSIMRSSWPLSCRELTVLTQRWETGSRSQVSVCYGPHLDRLLCTTPKLLPIAKLRVFSSNIDLHAKSTEDSVFLVSRRGNANVVVYAASQSEAHIERLDRVTAQYGTPLIPFALAKAAQVLNGIARFNHYLNLRPSADRHYWHRVQRRLLRWRKSGYPSLSIEVYHFRPEDEDDDHAWISQNILHSGVALLDQVPNNHVLGLKLTNTGDQAMYPYVLHFDTGTYEINEWYSPFREDEGMPPNLLKPDESLIFGRCPDMNALALDNAEPSFRIVLDEDKIERTAEVFKIILAQKPIAVGYMAQASPITSGGERFEKVEVQEGIPGVWRTETVTLAVPANFRNGGHLHSSPRAVPLGLWRRIKEKVAYALRTLFGSQNQSRLE</sequence>
<accession>A0A8H6S8D4</accession>
<dbReference type="RefSeq" id="XP_037216102.1">
    <property type="nucleotide sequence ID" value="XM_037366708.1"/>
</dbReference>
<dbReference type="GO" id="GO:0004197">
    <property type="term" value="F:cysteine-type endopeptidase activity"/>
    <property type="evidence" value="ECO:0007669"/>
    <property type="project" value="InterPro"/>
</dbReference>
<evidence type="ECO:0000259" key="1">
    <source>
        <dbReference type="Pfam" id="PF00656"/>
    </source>
</evidence>
<gene>
    <name evidence="2" type="ORF">MIND_01011300</name>
</gene>
<dbReference type="Proteomes" id="UP000636479">
    <property type="component" value="Unassembled WGS sequence"/>
</dbReference>
<evidence type="ECO:0000313" key="3">
    <source>
        <dbReference type="Proteomes" id="UP000636479"/>
    </source>
</evidence>
<reference evidence="2" key="1">
    <citation type="submission" date="2020-05" db="EMBL/GenBank/DDBJ databases">
        <title>Mycena genomes resolve the evolution of fungal bioluminescence.</title>
        <authorList>
            <person name="Tsai I.J."/>
        </authorList>
    </citation>
    <scope>NUCLEOTIDE SEQUENCE</scope>
    <source>
        <strain evidence="2">171206Taipei</strain>
    </source>
</reference>
<evidence type="ECO:0000313" key="2">
    <source>
        <dbReference type="EMBL" id="KAF7294739.1"/>
    </source>
</evidence>
<keyword evidence="3" id="KW-1185">Reference proteome</keyword>